<dbReference type="InterPro" id="IPR036188">
    <property type="entry name" value="FAD/NAD-bd_sf"/>
</dbReference>
<reference evidence="2 3" key="1">
    <citation type="submission" date="2023-01" db="EMBL/GenBank/DDBJ databases">
        <title>Minimal conservation of predation-associated metabolite biosynthetic gene clusters underscores biosynthetic potential of Myxococcota including descriptions for ten novel species: Archangium lansinium sp. nov., Myxococcus landrumus sp. nov., Nannocystis bai.</title>
        <authorList>
            <person name="Ahearne A."/>
            <person name="Stevens C."/>
            <person name="Dowd S."/>
        </authorList>
    </citation>
    <scope>NUCLEOTIDE SEQUENCE [LARGE SCALE GENOMIC DNA]</scope>
    <source>
        <strain evidence="2 3">WIWO2</strain>
    </source>
</reference>
<gene>
    <name evidence="2" type="ORF">POL72_18095</name>
</gene>
<comment type="caution">
    <text evidence="2">The sequence shown here is derived from an EMBL/GenBank/DDBJ whole genome shotgun (WGS) entry which is preliminary data.</text>
</comment>
<dbReference type="Proteomes" id="UP001217485">
    <property type="component" value="Unassembled WGS sequence"/>
</dbReference>
<name>A0ABT5BZW9_9BACT</name>
<keyword evidence="3" id="KW-1185">Reference proteome</keyword>
<dbReference type="InterPro" id="IPR002938">
    <property type="entry name" value="FAD-bd"/>
</dbReference>
<proteinExistence type="predicted"/>
<dbReference type="GO" id="GO:0004497">
    <property type="term" value="F:monooxygenase activity"/>
    <property type="evidence" value="ECO:0007669"/>
    <property type="project" value="UniProtKB-KW"/>
</dbReference>
<dbReference type="PANTHER" id="PTHR46865:SF2">
    <property type="entry name" value="MONOOXYGENASE"/>
    <property type="match status" value="1"/>
</dbReference>
<sequence>MEHRTVLISGASIAGPALAFWLARYGFRPVVVERAGALRLGGQNIDVQGAAREVARRMEIEDDIRAATTGEQGLRFVDDHDVTVAEFPAATSERVGFTQELEILRGDLARILYERTRDTTEYLFGDQITGLRDHGDRVTVTFEHGSERDVDLVIAADGIRSRTRTLIVGEEPRIRPLNLYGSYFTIPRGASDSAWARWYLAPGRRSIILRPDNVGTTRASLWFLSPPRGYERLSSAEQKALIASVFADAGWESPRVLAALRDAEDVYFDAVSQVMAPRWSHGRAALVGDAAYCASPLSGMGASLSLVGAYVLAGELSRHADHRDAFAAYEELMRPYVDRAQKLPPGVPWIVYPRSRLGVSLLHRVLRLASSPLLRRGAGWIGSSADDAIELPDYSKPGPSARARAR</sequence>
<dbReference type="Gene3D" id="3.30.9.10">
    <property type="entry name" value="D-Amino Acid Oxidase, subunit A, domain 2"/>
    <property type="match status" value="1"/>
</dbReference>
<dbReference type="PRINTS" id="PR00420">
    <property type="entry name" value="RNGMNOXGNASE"/>
</dbReference>
<feature type="domain" description="FAD-binding" evidence="1">
    <location>
        <begin position="5"/>
        <end position="321"/>
    </location>
</feature>
<keyword evidence="2" id="KW-0560">Oxidoreductase</keyword>
<dbReference type="PANTHER" id="PTHR46865">
    <property type="entry name" value="OXIDOREDUCTASE-RELATED"/>
    <property type="match status" value="1"/>
</dbReference>
<evidence type="ECO:0000313" key="2">
    <source>
        <dbReference type="EMBL" id="MDC0679661.1"/>
    </source>
</evidence>
<keyword evidence="2" id="KW-0503">Monooxygenase</keyword>
<dbReference type="InterPro" id="IPR051704">
    <property type="entry name" value="FAD_aromatic-hydroxylase"/>
</dbReference>
<evidence type="ECO:0000259" key="1">
    <source>
        <dbReference type="Pfam" id="PF01494"/>
    </source>
</evidence>
<organism evidence="2 3">
    <name type="scientific">Sorangium atrum</name>
    <dbReference type="NCBI Taxonomy" id="2995308"/>
    <lineage>
        <taxon>Bacteria</taxon>
        <taxon>Pseudomonadati</taxon>
        <taxon>Myxococcota</taxon>
        <taxon>Polyangia</taxon>
        <taxon>Polyangiales</taxon>
        <taxon>Polyangiaceae</taxon>
        <taxon>Sorangium</taxon>
    </lineage>
</organism>
<evidence type="ECO:0000313" key="3">
    <source>
        <dbReference type="Proteomes" id="UP001217485"/>
    </source>
</evidence>
<dbReference type="RefSeq" id="WP_272096659.1">
    <property type="nucleotide sequence ID" value="NZ_JAQNDK010000002.1"/>
</dbReference>
<accession>A0ABT5BZW9</accession>
<protein>
    <submittedName>
        <fullName evidence="2">FAD-dependent monooxygenase</fullName>
    </submittedName>
</protein>
<dbReference type="SUPFAM" id="SSF51905">
    <property type="entry name" value="FAD/NAD(P)-binding domain"/>
    <property type="match status" value="1"/>
</dbReference>
<dbReference type="Pfam" id="PF01494">
    <property type="entry name" value="FAD_binding_3"/>
    <property type="match status" value="1"/>
</dbReference>
<dbReference type="EMBL" id="JAQNDK010000002">
    <property type="protein sequence ID" value="MDC0679661.1"/>
    <property type="molecule type" value="Genomic_DNA"/>
</dbReference>
<dbReference type="Gene3D" id="3.50.50.60">
    <property type="entry name" value="FAD/NAD(P)-binding domain"/>
    <property type="match status" value="1"/>
</dbReference>